<feature type="region of interest" description="Disordered" evidence="6">
    <location>
        <begin position="313"/>
        <end position="471"/>
    </location>
</feature>
<sequence>MEIQHTHCLRCINRRCMARPEAGVSCDLIGCSLVCGAVFHACKLEEHRTLCPYERVPCLNVGFGCPFTMARLKMAEHLQTCPASVVCCTMEWNRWPVSYADRKSYENLSKDFDEVEQLDMALALQDQRMLLESLRVTTTVPKNAVKPAAADSGDEKTGAASSAEVALGNGAMDTDDEPYNGLYKASVETSRTLAVALEILAGSKNVDGIAAHLNGENGDKNGVVCNGAVFKGDGHRRYGPEASKNVDMVESHSSDSECELGAVGGVDCAAGTDGDELPWVERENFAREEKDEFVDALADAATYRPRPWALRLSSPAAPTAPRRSSPAAPAAPRLSSPAAPRLSSPAAPRLFSPAAPRLFSPAAPRLFSPRRPVSSPPRRPVSPPPRRTVSPPPRRPVSPPPRRPVSPPPRRPVSPPPPPPRRPVSPPLPPPQRPVAPSPPPPRRPVAPRPLPPQSPPRRCQHHSPRPPPQSCPSCCQSTYATTCCSTCPSSWAIWNAGCRTWNCCGG</sequence>
<keyword evidence="9" id="KW-1185">Reference proteome</keyword>
<evidence type="ECO:0000256" key="5">
    <source>
        <dbReference type="PROSITE-ProRule" id="PRU00207"/>
    </source>
</evidence>
<name>A0A9Q0IXE9_9TELE</name>
<dbReference type="Proteomes" id="UP001148018">
    <property type="component" value="Unassembled WGS sequence"/>
</dbReference>
<evidence type="ECO:0000256" key="1">
    <source>
        <dbReference type="ARBA" id="ARBA00022723"/>
    </source>
</evidence>
<evidence type="ECO:0000313" key="8">
    <source>
        <dbReference type="EMBL" id="KAJ3613091.1"/>
    </source>
</evidence>
<dbReference type="PROSITE" id="PS50145">
    <property type="entry name" value="ZF_TRAF"/>
    <property type="match status" value="1"/>
</dbReference>
<protein>
    <recommendedName>
        <fullName evidence="7">TRAF-type domain-containing protein</fullName>
    </recommendedName>
</protein>
<reference evidence="8" key="1">
    <citation type="submission" date="2022-07" db="EMBL/GenBank/DDBJ databases">
        <title>Chromosome-level genome of Muraenolepis orangiensis.</title>
        <authorList>
            <person name="Kim J."/>
        </authorList>
    </citation>
    <scope>NUCLEOTIDE SEQUENCE</scope>
    <source>
        <strain evidence="8">KU_S4_2022</strain>
        <tissue evidence="8">Muscle</tissue>
    </source>
</reference>
<feature type="compositionally biased region" description="Low complexity" evidence="6">
    <location>
        <begin position="313"/>
        <end position="350"/>
    </location>
</feature>
<dbReference type="InterPro" id="IPR031890">
    <property type="entry name" value="Fbxo30/Fbxo40"/>
</dbReference>
<accession>A0A9Q0IXE9</accession>
<dbReference type="InterPro" id="IPR043013">
    <property type="entry name" value="Znf_TRAF_N"/>
</dbReference>
<feature type="domain" description="TRAF-type" evidence="7">
    <location>
        <begin position="47"/>
        <end position="89"/>
    </location>
</feature>
<dbReference type="Pfam" id="PF15965">
    <property type="entry name" value="zf-TRAF_2"/>
    <property type="match status" value="1"/>
</dbReference>
<evidence type="ECO:0000256" key="6">
    <source>
        <dbReference type="SAM" id="MobiDB-lite"/>
    </source>
</evidence>
<comment type="caution">
    <text evidence="8">The sequence shown here is derived from an EMBL/GenBank/DDBJ whole genome shotgun (WGS) entry which is preliminary data.</text>
</comment>
<keyword evidence="4 5" id="KW-0862">Zinc</keyword>
<feature type="zinc finger region" description="TRAF-type" evidence="5">
    <location>
        <begin position="47"/>
        <end position="89"/>
    </location>
</feature>
<dbReference type="PANTHER" id="PTHR15933">
    <property type="entry name" value="PROTEIN CBG16327"/>
    <property type="match status" value="1"/>
</dbReference>
<organism evidence="8 9">
    <name type="scientific">Muraenolepis orangiensis</name>
    <name type="common">Patagonian moray cod</name>
    <dbReference type="NCBI Taxonomy" id="630683"/>
    <lineage>
        <taxon>Eukaryota</taxon>
        <taxon>Metazoa</taxon>
        <taxon>Chordata</taxon>
        <taxon>Craniata</taxon>
        <taxon>Vertebrata</taxon>
        <taxon>Euteleostomi</taxon>
        <taxon>Actinopterygii</taxon>
        <taxon>Neopterygii</taxon>
        <taxon>Teleostei</taxon>
        <taxon>Neoteleostei</taxon>
        <taxon>Acanthomorphata</taxon>
        <taxon>Zeiogadaria</taxon>
        <taxon>Gadariae</taxon>
        <taxon>Gadiformes</taxon>
        <taxon>Muraenolepidoidei</taxon>
        <taxon>Muraenolepididae</taxon>
        <taxon>Muraenolepis</taxon>
    </lineage>
</organism>
<proteinExistence type="predicted"/>
<feature type="compositionally biased region" description="Pro residues" evidence="6">
    <location>
        <begin position="374"/>
        <end position="456"/>
    </location>
</feature>
<evidence type="ECO:0000256" key="3">
    <source>
        <dbReference type="ARBA" id="ARBA00022786"/>
    </source>
</evidence>
<dbReference type="Gene3D" id="3.30.40.150">
    <property type="entry name" value="TRAF-like zinc-finger, N-terminal subdomain"/>
    <property type="match status" value="1"/>
</dbReference>
<dbReference type="AlphaFoldDB" id="A0A9Q0IXE9"/>
<evidence type="ECO:0000256" key="2">
    <source>
        <dbReference type="ARBA" id="ARBA00022771"/>
    </source>
</evidence>
<dbReference type="PANTHER" id="PTHR15933:SF13">
    <property type="entry name" value="F-BOX ONLY PROTEIN 30"/>
    <property type="match status" value="1"/>
</dbReference>
<gene>
    <name evidence="8" type="ORF">NHX12_019347</name>
</gene>
<evidence type="ECO:0000259" key="7">
    <source>
        <dbReference type="PROSITE" id="PS50145"/>
    </source>
</evidence>
<dbReference type="SUPFAM" id="SSF49599">
    <property type="entry name" value="TRAF domain-like"/>
    <property type="match status" value="1"/>
</dbReference>
<evidence type="ECO:0000313" key="9">
    <source>
        <dbReference type="Proteomes" id="UP001148018"/>
    </source>
</evidence>
<dbReference type="InterPro" id="IPR001293">
    <property type="entry name" value="Znf_TRAF"/>
</dbReference>
<keyword evidence="1 5" id="KW-0479">Metal-binding</keyword>
<dbReference type="EMBL" id="JANIIK010000035">
    <property type="protein sequence ID" value="KAJ3613091.1"/>
    <property type="molecule type" value="Genomic_DNA"/>
</dbReference>
<dbReference type="GO" id="GO:0008270">
    <property type="term" value="F:zinc ion binding"/>
    <property type="evidence" value="ECO:0007669"/>
    <property type="project" value="UniProtKB-KW"/>
</dbReference>
<keyword evidence="2 5" id="KW-0863">Zinc-finger</keyword>
<keyword evidence="3" id="KW-0833">Ubl conjugation pathway</keyword>
<dbReference type="GO" id="GO:0061630">
    <property type="term" value="F:ubiquitin protein ligase activity"/>
    <property type="evidence" value="ECO:0007669"/>
    <property type="project" value="InterPro"/>
</dbReference>
<evidence type="ECO:0000256" key="4">
    <source>
        <dbReference type="ARBA" id="ARBA00022833"/>
    </source>
</evidence>
<dbReference type="OrthoDB" id="5918172at2759"/>